<dbReference type="AlphaFoldDB" id="A0A511X660"/>
<sequence length="358" mass="37859">MMIAPEALKTLGINTAAARPGAIAPHIDAQAYIAADERRISRIHPVGAGRVREVLVSPGQIVRRGDALLTYDDFSLSDEKQKLLGAQAALQQAEALEQDAALAWKRASALRGGVVSAGEAERRKARLADARAMVAQRRSMVQNETERMARFSSPTQRAQGIVSSVISPVDGVVLRINVTVGGDVSNATVAPVEVDDLSAVWIVSQVSEADAARLSVGDRQETRVATERKAIESKVDLIEGGVDPGTRRVLVRSLVKNADRSLRAGMLVRTRLFFAGTVSGQIVPASALQTIGALPCVFVQIAPDRYEARHVEVGPSLNGEVVIASGLKVGDIVVTDGSFVLKSQALLNPPADAAASSQ</sequence>
<dbReference type="InterPro" id="IPR006143">
    <property type="entry name" value="RND_pump_MFP"/>
</dbReference>
<dbReference type="GO" id="GO:0060003">
    <property type="term" value="P:copper ion export"/>
    <property type="evidence" value="ECO:0007669"/>
    <property type="project" value="TreeGrafter"/>
</dbReference>
<accession>A0A511X660</accession>
<dbReference type="EMBL" id="BJYF01000001">
    <property type="protein sequence ID" value="GEN58421.1"/>
    <property type="molecule type" value="Genomic_DNA"/>
</dbReference>
<feature type="domain" description="CzcB-like C-terminal circularly permuted SH3-like" evidence="4">
    <location>
        <begin position="283"/>
        <end position="342"/>
    </location>
</feature>
<dbReference type="GO" id="GO:0015679">
    <property type="term" value="P:plasma membrane copper ion transport"/>
    <property type="evidence" value="ECO:0007669"/>
    <property type="project" value="TreeGrafter"/>
</dbReference>
<evidence type="ECO:0000313" key="5">
    <source>
        <dbReference type="EMBL" id="GEN58421.1"/>
    </source>
</evidence>
<dbReference type="InterPro" id="IPR058792">
    <property type="entry name" value="Beta-barrel_RND_2"/>
</dbReference>
<keyword evidence="2" id="KW-0813">Transport</keyword>
<dbReference type="Gene3D" id="2.40.420.20">
    <property type="match status" value="1"/>
</dbReference>
<dbReference type="InterPro" id="IPR058649">
    <property type="entry name" value="CzcB_C"/>
</dbReference>
<keyword evidence="6" id="KW-1185">Reference proteome</keyword>
<comment type="similarity">
    <text evidence="1">Belongs to the membrane fusion protein (MFP) (TC 8.A.1) family.</text>
</comment>
<proteinExistence type="inferred from homology"/>
<protein>
    <submittedName>
        <fullName evidence="5">Secretion protein HlyD</fullName>
    </submittedName>
</protein>
<comment type="caution">
    <text evidence="5">The sequence shown here is derived from an EMBL/GenBank/DDBJ whole genome shotgun (WGS) entry which is preliminary data.</text>
</comment>
<feature type="domain" description="CusB-like beta-barrel" evidence="3">
    <location>
        <begin position="200"/>
        <end position="272"/>
    </location>
</feature>
<dbReference type="PANTHER" id="PTHR30097:SF4">
    <property type="entry name" value="SLR6042 PROTEIN"/>
    <property type="match status" value="1"/>
</dbReference>
<dbReference type="Gene3D" id="2.40.30.170">
    <property type="match status" value="1"/>
</dbReference>
<reference evidence="5 6" key="1">
    <citation type="submission" date="2019-07" db="EMBL/GenBank/DDBJ databases">
        <title>Whole genome shotgun sequence of Acetobacter nitrogenifigens NBRC 105050.</title>
        <authorList>
            <person name="Hosoyama A."/>
            <person name="Uohara A."/>
            <person name="Ohji S."/>
            <person name="Ichikawa N."/>
        </authorList>
    </citation>
    <scope>NUCLEOTIDE SEQUENCE [LARGE SCALE GENOMIC DNA]</scope>
    <source>
        <strain evidence="5 6">NBRC 105050</strain>
    </source>
</reference>
<evidence type="ECO:0000256" key="1">
    <source>
        <dbReference type="ARBA" id="ARBA00009477"/>
    </source>
</evidence>
<dbReference type="Gene3D" id="2.40.50.100">
    <property type="match status" value="1"/>
</dbReference>
<organism evidence="5 6">
    <name type="scientific">Acetobacter nitrogenifigens DSM 23921 = NBRC 105050</name>
    <dbReference type="NCBI Taxonomy" id="1120919"/>
    <lineage>
        <taxon>Bacteria</taxon>
        <taxon>Pseudomonadati</taxon>
        <taxon>Pseudomonadota</taxon>
        <taxon>Alphaproteobacteria</taxon>
        <taxon>Acetobacterales</taxon>
        <taxon>Acetobacteraceae</taxon>
        <taxon>Acetobacter</taxon>
    </lineage>
</organism>
<dbReference type="STRING" id="1120919.GCA_000429165_00307"/>
<name>A0A511X660_9PROT</name>
<dbReference type="PANTHER" id="PTHR30097">
    <property type="entry name" value="CATION EFFLUX SYSTEM PROTEIN CUSB"/>
    <property type="match status" value="1"/>
</dbReference>
<dbReference type="GO" id="GO:0016020">
    <property type="term" value="C:membrane"/>
    <property type="evidence" value="ECO:0007669"/>
    <property type="project" value="InterPro"/>
</dbReference>
<gene>
    <name evidence="5" type="ORF">ANI02nite_03050</name>
</gene>
<dbReference type="Pfam" id="PF25975">
    <property type="entry name" value="CzcB_C"/>
    <property type="match status" value="1"/>
</dbReference>
<evidence type="ECO:0000259" key="3">
    <source>
        <dbReference type="Pfam" id="PF25954"/>
    </source>
</evidence>
<evidence type="ECO:0000313" key="6">
    <source>
        <dbReference type="Proteomes" id="UP000321635"/>
    </source>
</evidence>
<dbReference type="NCBIfam" id="TIGR01730">
    <property type="entry name" value="RND_mfp"/>
    <property type="match status" value="1"/>
</dbReference>
<evidence type="ECO:0000259" key="4">
    <source>
        <dbReference type="Pfam" id="PF25975"/>
    </source>
</evidence>
<dbReference type="SUPFAM" id="SSF111369">
    <property type="entry name" value="HlyD-like secretion proteins"/>
    <property type="match status" value="1"/>
</dbReference>
<dbReference type="GO" id="GO:0030313">
    <property type="term" value="C:cell envelope"/>
    <property type="evidence" value="ECO:0007669"/>
    <property type="project" value="TreeGrafter"/>
</dbReference>
<dbReference type="Pfam" id="PF25954">
    <property type="entry name" value="Beta-barrel_RND_2"/>
    <property type="match status" value="1"/>
</dbReference>
<dbReference type="InterPro" id="IPR051909">
    <property type="entry name" value="MFP_Cation_Efflux"/>
</dbReference>
<dbReference type="GO" id="GO:0022857">
    <property type="term" value="F:transmembrane transporter activity"/>
    <property type="evidence" value="ECO:0007669"/>
    <property type="project" value="InterPro"/>
</dbReference>
<dbReference type="Proteomes" id="UP000321635">
    <property type="component" value="Unassembled WGS sequence"/>
</dbReference>
<evidence type="ECO:0000256" key="2">
    <source>
        <dbReference type="ARBA" id="ARBA00022448"/>
    </source>
</evidence>